<dbReference type="GO" id="GO:0043565">
    <property type="term" value="F:sequence-specific DNA binding"/>
    <property type="evidence" value="ECO:0007669"/>
    <property type="project" value="InterPro"/>
</dbReference>
<protein>
    <submittedName>
        <fullName evidence="2">Protein ninH</fullName>
    </submittedName>
</protein>
<dbReference type="PANTHER" id="PTHR47918">
    <property type="entry name" value="DNA-BINDING PROTEIN FIS"/>
    <property type="match status" value="1"/>
</dbReference>
<dbReference type="InterPro" id="IPR009057">
    <property type="entry name" value="Homeodomain-like_sf"/>
</dbReference>
<feature type="domain" description="DNA binding HTH" evidence="1">
    <location>
        <begin position="29"/>
        <end position="66"/>
    </location>
</feature>
<organism evidence="2 3">
    <name type="scientific">Acinetobacter lactucae</name>
    <dbReference type="NCBI Taxonomy" id="1785128"/>
    <lineage>
        <taxon>Bacteria</taxon>
        <taxon>Pseudomonadati</taxon>
        <taxon>Pseudomonadota</taxon>
        <taxon>Gammaproteobacteria</taxon>
        <taxon>Moraxellales</taxon>
        <taxon>Moraxellaceae</taxon>
        <taxon>Acinetobacter</taxon>
        <taxon>Acinetobacter calcoaceticus/baumannii complex</taxon>
    </lineage>
</organism>
<proteinExistence type="predicted"/>
<evidence type="ECO:0000313" key="3">
    <source>
        <dbReference type="Proteomes" id="UP000276905"/>
    </source>
</evidence>
<dbReference type="Gene3D" id="1.10.10.60">
    <property type="entry name" value="Homeodomain-like"/>
    <property type="match status" value="1"/>
</dbReference>
<accession>A0A3R9QCW6</accession>
<dbReference type="Proteomes" id="UP000276905">
    <property type="component" value="Unassembled WGS sequence"/>
</dbReference>
<dbReference type="AlphaFoldDB" id="A0A3R9QCW6"/>
<dbReference type="PANTHER" id="PTHR47918:SF1">
    <property type="entry name" value="DNA-BINDING PROTEIN FIS"/>
    <property type="match status" value="1"/>
</dbReference>
<dbReference type="InterPro" id="IPR050207">
    <property type="entry name" value="Trans_regulatory_Fis"/>
</dbReference>
<dbReference type="InterPro" id="IPR002197">
    <property type="entry name" value="HTH_Fis"/>
</dbReference>
<evidence type="ECO:0000259" key="1">
    <source>
        <dbReference type="Pfam" id="PF02954"/>
    </source>
</evidence>
<evidence type="ECO:0000313" key="2">
    <source>
        <dbReference type="EMBL" id="RSO56384.1"/>
    </source>
</evidence>
<dbReference type="PRINTS" id="PR01590">
    <property type="entry name" value="HTHFIS"/>
</dbReference>
<dbReference type="EMBL" id="RFES01000007">
    <property type="protein sequence ID" value="RSO56384.1"/>
    <property type="molecule type" value="Genomic_DNA"/>
</dbReference>
<dbReference type="RefSeq" id="WP_125699214.1">
    <property type="nucleotide sequence ID" value="NZ_RFES01000007.1"/>
</dbReference>
<dbReference type="Pfam" id="PF02954">
    <property type="entry name" value="HTH_8"/>
    <property type="match status" value="1"/>
</dbReference>
<sequence>MITSTVVSIDQIRAVLETNTTNAHAEVMALLEKPLLAETLIKTRGNQTKAAEILGLNRGTLRQRLRYHNILKTKVAA</sequence>
<comment type="caution">
    <text evidence="2">The sequence shown here is derived from an EMBL/GenBank/DDBJ whole genome shotgun (WGS) entry which is preliminary data.</text>
</comment>
<gene>
    <name evidence="2" type="ORF">EA756_11885</name>
</gene>
<dbReference type="SUPFAM" id="SSF46689">
    <property type="entry name" value="Homeodomain-like"/>
    <property type="match status" value="1"/>
</dbReference>
<name>A0A3R9QCW6_9GAMM</name>
<reference evidence="2 3" key="1">
    <citation type="submission" date="2018-10" db="EMBL/GenBank/DDBJ databases">
        <title>GWAS and RNA-Seq identify cryptic mechanisms of antimicrobial resistance in Acinetobacter baumannii.</title>
        <authorList>
            <person name="Sahl J.W."/>
        </authorList>
    </citation>
    <scope>NUCLEOTIDE SEQUENCE [LARGE SCALE GENOMIC DNA]</scope>
    <source>
        <strain evidence="2 3">TG41018</strain>
    </source>
</reference>